<dbReference type="SUPFAM" id="SSF158573">
    <property type="entry name" value="GINS helical bundle-like"/>
    <property type="match status" value="1"/>
</dbReference>
<accession>A0ABU6R3P7</accession>
<dbReference type="InterPro" id="IPR036224">
    <property type="entry name" value="GINS_bundle-like_dom_sf"/>
</dbReference>
<protein>
    <submittedName>
        <fullName evidence="1">Uncharacterized protein</fullName>
    </submittedName>
</protein>
<reference evidence="1 2" key="1">
    <citation type="journal article" date="2023" name="Plants (Basel)">
        <title>Bridging the Gap: Combining Genomics and Transcriptomics Approaches to Understand Stylosanthes scabra, an Orphan Legume from the Brazilian Caatinga.</title>
        <authorList>
            <person name="Ferreira-Neto J.R.C."/>
            <person name="da Silva M.D."/>
            <person name="Binneck E."/>
            <person name="de Melo N.F."/>
            <person name="da Silva R.H."/>
            <person name="de Melo A.L.T.M."/>
            <person name="Pandolfi V."/>
            <person name="Bustamante F.O."/>
            <person name="Brasileiro-Vidal A.C."/>
            <person name="Benko-Iseppon A.M."/>
        </authorList>
    </citation>
    <scope>NUCLEOTIDE SEQUENCE [LARGE SCALE GENOMIC DNA]</scope>
    <source>
        <tissue evidence="1">Leaves</tissue>
    </source>
</reference>
<keyword evidence="2" id="KW-1185">Reference proteome</keyword>
<organism evidence="1 2">
    <name type="scientific">Stylosanthes scabra</name>
    <dbReference type="NCBI Taxonomy" id="79078"/>
    <lineage>
        <taxon>Eukaryota</taxon>
        <taxon>Viridiplantae</taxon>
        <taxon>Streptophyta</taxon>
        <taxon>Embryophyta</taxon>
        <taxon>Tracheophyta</taxon>
        <taxon>Spermatophyta</taxon>
        <taxon>Magnoliopsida</taxon>
        <taxon>eudicotyledons</taxon>
        <taxon>Gunneridae</taxon>
        <taxon>Pentapetalae</taxon>
        <taxon>rosids</taxon>
        <taxon>fabids</taxon>
        <taxon>Fabales</taxon>
        <taxon>Fabaceae</taxon>
        <taxon>Papilionoideae</taxon>
        <taxon>50 kb inversion clade</taxon>
        <taxon>dalbergioids sensu lato</taxon>
        <taxon>Dalbergieae</taxon>
        <taxon>Pterocarpus clade</taxon>
        <taxon>Stylosanthes</taxon>
    </lineage>
</organism>
<evidence type="ECO:0000313" key="2">
    <source>
        <dbReference type="Proteomes" id="UP001341840"/>
    </source>
</evidence>
<dbReference type="Proteomes" id="UP001341840">
    <property type="component" value="Unassembled WGS sequence"/>
</dbReference>
<sequence length="287" mass="31993">MEIYEKDCDFFKSCRDNTLQETRKIPAELLADLPADFVGELPADSASHFTLPAGHFTLPADFKIPCTHFKSNSSISLLSPLSPTELPWPPPLPHRTVVDGAINGGVTHISLLCRSSLLKLRSPPSSAPPSSEGEPPSSVVCSPFEAPVLAAVAATAPPSSSTQSRRRSRKWKDKCFSIHGSVCDASSRTQREKLIEQVAFNSWVLDFRTRLEIQADSASANLRSRCPFFYEFSCKIAPIVSDRTISWFRILDYFDRRRDQLFDVGRLQGIGLLSAAYPRLQYLMTNW</sequence>
<evidence type="ECO:0000313" key="1">
    <source>
        <dbReference type="EMBL" id="MED6118477.1"/>
    </source>
</evidence>
<dbReference type="InterPro" id="IPR038437">
    <property type="entry name" value="GINS_Psf3_sf"/>
</dbReference>
<dbReference type="EMBL" id="JASCZI010030213">
    <property type="protein sequence ID" value="MED6118477.1"/>
    <property type="molecule type" value="Genomic_DNA"/>
</dbReference>
<gene>
    <name evidence="1" type="ORF">PIB30_002725</name>
</gene>
<proteinExistence type="predicted"/>
<dbReference type="Gene3D" id="1.20.58.2050">
    <property type="match status" value="1"/>
</dbReference>
<name>A0ABU6R3P7_9FABA</name>
<comment type="caution">
    <text evidence="1">The sequence shown here is derived from an EMBL/GenBank/DDBJ whole genome shotgun (WGS) entry which is preliminary data.</text>
</comment>